<dbReference type="Proteomes" id="UP000565579">
    <property type="component" value="Unassembled WGS sequence"/>
</dbReference>
<sequence>MCRRRDPHHRRGHPQMIIKFGYGPYVARSPRRPAAELVAR</sequence>
<proteinExistence type="predicted"/>
<evidence type="ECO:0000313" key="1">
    <source>
        <dbReference type="EMBL" id="MBB6553468.1"/>
    </source>
</evidence>
<comment type="caution">
    <text evidence="1">The sequence shown here is derived from an EMBL/GenBank/DDBJ whole genome shotgun (WGS) entry which is preliminary data.</text>
</comment>
<keyword evidence="2" id="KW-1185">Reference proteome</keyword>
<dbReference type="GO" id="GO:0016491">
    <property type="term" value="F:oxidoreductase activity"/>
    <property type="evidence" value="ECO:0007669"/>
    <property type="project" value="InterPro"/>
</dbReference>
<accession>A0A7X0U391</accession>
<dbReference type="InterPro" id="IPR000415">
    <property type="entry name" value="Nitroreductase-like"/>
</dbReference>
<evidence type="ECO:0000313" key="2">
    <source>
        <dbReference type="Proteomes" id="UP000565579"/>
    </source>
</evidence>
<organism evidence="1 2">
    <name type="scientific">Nonomuraea rubra</name>
    <dbReference type="NCBI Taxonomy" id="46180"/>
    <lineage>
        <taxon>Bacteria</taxon>
        <taxon>Bacillati</taxon>
        <taxon>Actinomycetota</taxon>
        <taxon>Actinomycetes</taxon>
        <taxon>Streptosporangiales</taxon>
        <taxon>Streptosporangiaceae</taxon>
        <taxon>Nonomuraea</taxon>
    </lineage>
</organism>
<dbReference type="Gene3D" id="3.40.109.10">
    <property type="entry name" value="NADH Oxidase"/>
    <property type="match status" value="1"/>
</dbReference>
<reference evidence="1 2" key="1">
    <citation type="submission" date="2020-08" db="EMBL/GenBank/DDBJ databases">
        <title>Sequencing the genomes of 1000 actinobacteria strains.</title>
        <authorList>
            <person name="Klenk H.-P."/>
        </authorList>
    </citation>
    <scope>NUCLEOTIDE SEQUENCE [LARGE SCALE GENOMIC DNA]</scope>
    <source>
        <strain evidence="1 2">DSM 43768</strain>
    </source>
</reference>
<name>A0A7X0U391_9ACTN</name>
<dbReference type="RefSeq" id="WP_281402499.1">
    <property type="nucleotide sequence ID" value="NZ_BAAAXY010000123.1"/>
</dbReference>
<protein>
    <submittedName>
        <fullName evidence="1">Uncharacterized protein</fullName>
    </submittedName>
</protein>
<dbReference type="EMBL" id="JACHMI010000001">
    <property type="protein sequence ID" value="MBB6553468.1"/>
    <property type="molecule type" value="Genomic_DNA"/>
</dbReference>
<gene>
    <name evidence="1" type="ORF">HD593_008263</name>
</gene>
<dbReference type="AlphaFoldDB" id="A0A7X0U391"/>